<evidence type="ECO:0000313" key="2">
    <source>
        <dbReference type="EMBL" id="VEL25253.1"/>
    </source>
</evidence>
<feature type="compositionally biased region" description="Polar residues" evidence="1">
    <location>
        <begin position="29"/>
        <end position="45"/>
    </location>
</feature>
<dbReference type="AlphaFoldDB" id="A0A3S5ATZ9"/>
<comment type="caution">
    <text evidence="2">The sequence shown here is derived from an EMBL/GenBank/DDBJ whole genome shotgun (WGS) entry which is preliminary data.</text>
</comment>
<sequence length="105" mass="11460">MSRISDPIAARFSEGVVTPQDDLPPSPTIRVSTNFKTGSAASSATEAVPSLDAHAKTEDFFVHLPSSAISPPKGHPKRHKLKRSDCTPWAETHLKEEDKRGEKLE</sequence>
<proteinExistence type="predicted"/>
<gene>
    <name evidence="2" type="ORF">PXEA_LOCUS18693</name>
</gene>
<accession>A0A3S5ATZ9</accession>
<feature type="region of interest" description="Disordered" evidence="1">
    <location>
        <begin position="1"/>
        <end position="50"/>
    </location>
</feature>
<dbReference type="EMBL" id="CAAALY010072604">
    <property type="protein sequence ID" value="VEL25253.1"/>
    <property type="molecule type" value="Genomic_DNA"/>
</dbReference>
<protein>
    <submittedName>
        <fullName evidence="2">Uncharacterized protein</fullName>
    </submittedName>
</protein>
<name>A0A3S5ATZ9_9PLAT</name>
<keyword evidence="3" id="KW-1185">Reference proteome</keyword>
<feature type="region of interest" description="Disordered" evidence="1">
    <location>
        <begin position="65"/>
        <end position="105"/>
    </location>
</feature>
<evidence type="ECO:0000256" key="1">
    <source>
        <dbReference type="SAM" id="MobiDB-lite"/>
    </source>
</evidence>
<feature type="compositionally biased region" description="Basic and acidic residues" evidence="1">
    <location>
        <begin position="92"/>
        <end position="105"/>
    </location>
</feature>
<dbReference type="Proteomes" id="UP000784294">
    <property type="component" value="Unassembled WGS sequence"/>
</dbReference>
<evidence type="ECO:0000313" key="3">
    <source>
        <dbReference type="Proteomes" id="UP000784294"/>
    </source>
</evidence>
<reference evidence="2" key="1">
    <citation type="submission" date="2018-11" db="EMBL/GenBank/DDBJ databases">
        <authorList>
            <consortium name="Pathogen Informatics"/>
        </authorList>
    </citation>
    <scope>NUCLEOTIDE SEQUENCE</scope>
</reference>
<organism evidence="2 3">
    <name type="scientific">Protopolystoma xenopodis</name>
    <dbReference type="NCBI Taxonomy" id="117903"/>
    <lineage>
        <taxon>Eukaryota</taxon>
        <taxon>Metazoa</taxon>
        <taxon>Spiralia</taxon>
        <taxon>Lophotrochozoa</taxon>
        <taxon>Platyhelminthes</taxon>
        <taxon>Monogenea</taxon>
        <taxon>Polyopisthocotylea</taxon>
        <taxon>Polystomatidea</taxon>
        <taxon>Polystomatidae</taxon>
        <taxon>Protopolystoma</taxon>
    </lineage>
</organism>